<dbReference type="GO" id="GO:0032259">
    <property type="term" value="P:methylation"/>
    <property type="evidence" value="ECO:0007669"/>
    <property type="project" value="UniProtKB-KW"/>
</dbReference>
<dbReference type="PANTHER" id="PTHR43861">
    <property type="entry name" value="TRANS-ACONITATE 2-METHYLTRANSFERASE-RELATED"/>
    <property type="match status" value="1"/>
</dbReference>
<accession>A0ABT1B190</accession>
<evidence type="ECO:0000256" key="2">
    <source>
        <dbReference type="SAM" id="SignalP"/>
    </source>
</evidence>
<dbReference type="RefSeq" id="WP_252741966.1">
    <property type="nucleotide sequence ID" value="NZ_JAMXIB010000010.1"/>
</dbReference>
<keyword evidence="2" id="KW-0732">Signal</keyword>
<name>A0ABT1B190_9FLAO</name>
<dbReference type="SUPFAM" id="SSF53335">
    <property type="entry name" value="S-adenosyl-L-methionine-dependent methyltransferases"/>
    <property type="match status" value="1"/>
</dbReference>
<reference evidence="4 5" key="1">
    <citation type="submission" date="2022-06" db="EMBL/GenBank/DDBJ databases">
        <authorList>
            <person name="Xuan X."/>
        </authorList>
    </citation>
    <scope>NUCLEOTIDE SEQUENCE [LARGE SCALE GENOMIC DNA]</scope>
    <source>
        <strain evidence="4 5">2V75</strain>
    </source>
</reference>
<evidence type="ECO:0000259" key="3">
    <source>
        <dbReference type="Pfam" id="PF08241"/>
    </source>
</evidence>
<feature type="signal peptide" evidence="2">
    <location>
        <begin position="1"/>
        <end position="25"/>
    </location>
</feature>
<organism evidence="4 5">
    <name type="scientific">Robiginitalea marina</name>
    <dbReference type="NCBI Taxonomy" id="2954105"/>
    <lineage>
        <taxon>Bacteria</taxon>
        <taxon>Pseudomonadati</taxon>
        <taxon>Bacteroidota</taxon>
        <taxon>Flavobacteriia</taxon>
        <taxon>Flavobacteriales</taxon>
        <taxon>Flavobacteriaceae</taxon>
        <taxon>Robiginitalea</taxon>
    </lineage>
</organism>
<sequence length="233" mass="25923">MTRTAFKSHIISALLGLLCPIALIAQEHRGHHGKKGQDSAQTANEYMHRSSTGELVTRFDSPERDAYQHPEKVLAWLGDLKGKTIVDIGAGSGYFAFRFAREGARVIAADVDDGFQEVIRKRIEQEGLPNIETRKVPYDDPGLASGEADKVVLVNVYHHIENREAYFAKVLKGTKPGGELVIIDFFKVPVPVGPPVDHKIAMDQVIAELKEAGYRSFSIDVNLLPYQYLIRAR</sequence>
<keyword evidence="5" id="KW-1185">Reference proteome</keyword>
<evidence type="ECO:0000313" key="5">
    <source>
        <dbReference type="Proteomes" id="UP001206312"/>
    </source>
</evidence>
<dbReference type="Pfam" id="PF08241">
    <property type="entry name" value="Methyltransf_11"/>
    <property type="match status" value="1"/>
</dbReference>
<protein>
    <submittedName>
        <fullName evidence="4">Class I SAM-dependent methyltransferase</fullName>
    </submittedName>
</protein>
<gene>
    <name evidence="4" type="ORF">NG653_12065</name>
</gene>
<dbReference type="Gene3D" id="3.40.50.150">
    <property type="entry name" value="Vaccinia Virus protein VP39"/>
    <property type="match status" value="1"/>
</dbReference>
<evidence type="ECO:0000256" key="1">
    <source>
        <dbReference type="ARBA" id="ARBA00022679"/>
    </source>
</evidence>
<dbReference type="InterPro" id="IPR029063">
    <property type="entry name" value="SAM-dependent_MTases_sf"/>
</dbReference>
<keyword evidence="4" id="KW-0489">Methyltransferase</keyword>
<feature type="chain" id="PRO_5045091526" evidence="2">
    <location>
        <begin position="26"/>
        <end position="233"/>
    </location>
</feature>
<keyword evidence="1" id="KW-0808">Transferase</keyword>
<dbReference type="Proteomes" id="UP001206312">
    <property type="component" value="Unassembled WGS sequence"/>
</dbReference>
<evidence type="ECO:0000313" key="4">
    <source>
        <dbReference type="EMBL" id="MCO5725595.1"/>
    </source>
</evidence>
<dbReference type="GO" id="GO:0008168">
    <property type="term" value="F:methyltransferase activity"/>
    <property type="evidence" value="ECO:0007669"/>
    <property type="project" value="UniProtKB-KW"/>
</dbReference>
<dbReference type="PANTHER" id="PTHR43861:SF3">
    <property type="entry name" value="PUTATIVE (AFU_ORTHOLOGUE AFUA_2G14390)-RELATED"/>
    <property type="match status" value="1"/>
</dbReference>
<dbReference type="InterPro" id="IPR013216">
    <property type="entry name" value="Methyltransf_11"/>
</dbReference>
<dbReference type="EMBL" id="JAMXIB010000010">
    <property type="protein sequence ID" value="MCO5725595.1"/>
    <property type="molecule type" value="Genomic_DNA"/>
</dbReference>
<dbReference type="CDD" id="cd02440">
    <property type="entry name" value="AdoMet_MTases"/>
    <property type="match status" value="1"/>
</dbReference>
<comment type="caution">
    <text evidence="4">The sequence shown here is derived from an EMBL/GenBank/DDBJ whole genome shotgun (WGS) entry which is preliminary data.</text>
</comment>
<proteinExistence type="predicted"/>
<feature type="domain" description="Methyltransferase type 11" evidence="3">
    <location>
        <begin position="86"/>
        <end position="182"/>
    </location>
</feature>